<dbReference type="EMBL" id="SMDR01000003">
    <property type="protein sequence ID" value="TNJ33028.1"/>
    <property type="molecule type" value="Genomic_DNA"/>
</dbReference>
<dbReference type="OrthoDB" id="240564at2"/>
<keyword evidence="1" id="KW-1133">Transmembrane helix</keyword>
<dbReference type="RefSeq" id="WP_139449111.1">
    <property type="nucleotide sequence ID" value="NZ_SMDR01000003.1"/>
</dbReference>
<dbReference type="InterPro" id="IPR005182">
    <property type="entry name" value="YdbS-like_PH"/>
</dbReference>
<evidence type="ECO:0000259" key="2">
    <source>
        <dbReference type="Pfam" id="PF03703"/>
    </source>
</evidence>
<dbReference type="PANTHER" id="PTHR34473:SF2">
    <property type="entry name" value="UPF0699 TRANSMEMBRANE PROTEIN YDBT"/>
    <property type="match status" value="1"/>
</dbReference>
<name>A0A5C4RPL3_9GAMM</name>
<comment type="caution">
    <text evidence="3">The sequence shown here is derived from an EMBL/GenBank/DDBJ whole genome shotgun (WGS) entry which is preliminary data.</text>
</comment>
<evidence type="ECO:0000256" key="1">
    <source>
        <dbReference type="SAM" id="Phobius"/>
    </source>
</evidence>
<dbReference type="InterPro" id="IPR014529">
    <property type="entry name" value="UCP026631"/>
</dbReference>
<feature type="domain" description="YdbS-like PH" evidence="2">
    <location>
        <begin position="68"/>
        <end position="146"/>
    </location>
</feature>
<feature type="transmembrane region" description="Helical" evidence="1">
    <location>
        <begin position="49"/>
        <end position="69"/>
    </location>
</feature>
<feature type="domain" description="YdbS-like PH" evidence="2">
    <location>
        <begin position="410"/>
        <end position="490"/>
    </location>
</feature>
<dbReference type="Proteomes" id="UP000305760">
    <property type="component" value="Unassembled WGS sequence"/>
</dbReference>
<evidence type="ECO:0000313" key="4">
    <source>
        <dbReference type="Proteomes" id="UP000305760"/>
    </source>
</evidence>
<gene>
    <name evidence="3" type="ORF">E1B00_11990</name>
</gene>
<dbReference type="PIRSF" id="PIRSF026631">
    <property type="entry name" value="UCP026631"/>
    <property type="match status" value="1"/>
</dbReference>
<organism evidence="3 4">
    <name type="scientific">Arenimonas terrae</name>
    <dbReference type="NCBI Taxonomy" id="2546226"/>
    <lineage>
        <taxon>Bacteria</taxon>
        <taxon>Pseudomonadati</taxon>
        <taxon>Pseudomonadota</taxon>
        <taxon>Gammaproteobacteria</taxon>
        <taxon>Lysobacterales</taxon>
        <taxon>Lysobacteraceae</taxon>
        <taxon>Arenimonas</taxon>
    </lineage>
</organism>
<keyword evidence="1" id="KW-0812">Transmembrane</keyword>
<feature type="transmembrane region" description="Helical" evidence="1">
    <location>
        <begin position="20"/>
        <end position="42"/>
    </location>
</feature>
<dbReference type="PANTHER" id="PTHR34473">
    <property type="entry name" value="UPF0699 TRANSMEMBRANE PROTEIN YDBS"/>
    <property type="match status" value="1"/>
</dbReference>
<feature type="domain" description="YdbS-like PH" evidence="2">
    <location>
        <begin position="264"/>
        <end position="318"/>
    </location>
</feature>
<keyword evidence="1" id="KW-0472">Membrane</keyword>
<dbReference type="Pfam" id="PF03703">
    <property type="entry name" value="bPH_2"/>
    <property type="match status" value="3"/>
</dbReference>
<keyword evidence="4" id="KW-1185">Reference proteome</keyword>
<proteinExistence type="predicted"/>
<protein>
    <recommendedName>
        <fullName evidence="2">YdbS-like PH domain-containing protein</fullName>
    </recommendedName>
</protein>
<accession>A0A5C4RPL3</accession>
<evidence type="ECO:0000313" key="3">
    <source>
        <dbReference type="EMBL" id="TNJ33028.1"/>
    </source>
</evidence>
<feature type="transmembrane region" description="Helical" evidence="1">
    <location>
        <begin position="231"/>
        <end position="259"/>
    </location>
</feature>
<sequence>MTTPSDAIVEGGPERRLHPLSWLFVLIQQIRSFALPLLVLLFTGRGNSWELWGLVGAGALVLVSLAQYFTYRFRVEGDGIVIRSGLFQKSLRHIPFQRIHNVALHQSLLHRFFGVAEVKLESAGGMKAEGEMRVLSLADAHALEELVRGHGPASRNEGATGAGRAEPSADELLALPTSEVVRLGLISNRGMILVAAAFGVLAQSGSDFLGDAIESWIKLLMGWGKELHLGIAGWLIGALTLLVVAVIALRLLSVLLALLQFHGFSLTETGRRLSVQRGLLTRVRANMPRGRIQAWSLREGLTHRWLGRRSLRVDSASMEAVNDQRSVRDLVPLASPEVMDRLIRHLLPGAHWPLREWRPLHPRAWRRQFAVPALVTLVVTAVLTLREGTWGLATLSLLPLLLLRAKVWARHAGYSLEGGLIAVREGWLDKSWRFAETGKLQAIKLSRSPFDRRHGMATLVLDTAGASPMEPALRIRYLPEDEARRLHDQLAAAMDR</sequence>
<reference evidence="3 4" key="1">
    <citation type="submission" date="2019-03" db="EMBL/GenBank/DDBJ databases">
        <title>Arenimonas daejeonensis sp. nov., isolated from compost.</title>
        <authorList>
            <person name="Jeon C.O."/>
        </authorList>
    </citation>
    <scope>NUCLEOTIDE SEQUENCE [LARGE SCALE GENOMIC DNA]</scope>
    <source>
        <strain evidence="3 4">R29</strain>
    </source>
</reference>
<dbReference type="AlphaFoldDB" id="A0A5C4RPL3"/>